<dbReference type="SUPFAM" id="SSF52121">
    <property type="entry name" value="Lumazine synthase"/>
    <property type="match status" value="1"/>
</dbReference>
<feature type="binding site" evidence="7">
    <location>
        <begin position="81"/>
        <end position="83"/>
    </location>
    <ligand>
        <name>5-amino-6-(D-ribitylamino)uracil</name>
        <dbReference type="ChEBI" id="CHEBI:15934"/>
    </ligand>
</feature>
<keyword evidence="5 7" id="KW-0808">Transferase</keyword>
<dbReference type="InterPro" id="IPR034964">
    <property type="entry name" value="LS"/>
</dbReference>
<dbReference type="Gene3D" id="3.40.50.960">
    <property type="entry name" value="Lumazine/riboflavin synthase"/>
    <property type="match status" value="1"/>
</dbReference>
<dbReference type="GO" id="GO:0009349">
    <property type="term" value="C:riboflavin synthase complex"/>
    <property type="evidence" value="ECO:0007669"/>
    <property type="project" value="UniProtKB-UniRule"/>
</dbReference>
<comment type="function">
    <text evidence="7">Catalyzes the formation of 6,7-dimethyl-8-ribityllumazine by condensation of 5-amino-6-(D-ribitylamino)uracil with 3,4-dihydroxy-2-butanone 4-phosphate. This is the penultimate step in the biosynthesis of riboflavin.</text>
</comment>
<proteinExistence type="inferred from homology"/>
<dbReference type="HAMAP" id="MF_00178">
    <property type="entry name" value="Lumazine_synth"/>
    <property type="match status" value="1"/>
</dbReference>
<organism evidence="8 9">
    <name type="scientific">Rarobacter incanus</name>
    <dbReference type="NCBI Taxonomy" id="153494"/>
    <lineage>
        <taxon>Bacteria</taxon>
        <taxon>Bacillati</taxon>
        <taxon>Actinomycetota</taxon>
        <taxon>Actinomycetes</taxon>
        <taxon>Micrococcales</taxon>
        <taxon>Rarobacteraceae</taxon>
        <taxon>Rarobacter</taxon>
    </lineage>
</organism>
<comment type="caution">
    <text evidence="8">The sequence shown here is derived from an EMBL/GenBank/DDBJ whole genome shotgun (WGS) entry which is preliminary data.</text>
</comment>
<evidence type="ECO:0000256" key="4">
    <source>
        <dbReference type="ARBA" id="ARBA00022619"/>
    </source>
</evidence>
<evidence type="ECO:0000313" key="8">
    <source>
        <dbReference type="EMBL" id="TQK75662.1"/>
    </source>
</evidence>
<dbReference type="Proteomes" id="UP000316181">
    <property type="component" value="Unassembled WGS sequence"/>
</dbReference>
<evidence type="ECO:0000313" key="9">
    <source>
        <dbReference type="Proteomes" id="UP000316181"/>
    </source>
</evidence>
<evidence type="ECO:0000256" key="1">
    <source>
        <dbReference type="ARBA" id="ARBA00004917"/>
    </source>
</evidence>
<feature type="binding site" evidence="7">
    <location>
        <begin position="86"/>
        <end position="87"/>
    </location>
    <ligand>
        <name>(2S)-2-hydroxy-3-oxobutyl phosphate</name>
        <dbReference type="ChEBI" id="CHEBI:58830"/>
    </ligand>
</feature>
<gene>
    <name evidence="7" type="primary">ribH</name>
    <name evidence="8" type="ORF">FB389_0294</name>
</gene>
<feature type="active site" description="Proton donor" evidence="7">
    <location>
        <position position="89"/>
    </location>
</feature>
<dbReference type="PANTHER" id="PTHR21058:SF0">
    <property type="entry name" value="6,7-DIMETHYL-8-RIBITYLLUMAZINE SYNTHASE"/>
    <property type="match status" value="1"/>
</dbReference>
<dbReference type="AlphaFoldDB" id="A0A542SM17"/>
<dbReference type="GO" id="GO:0000906">
    <property type="term" value="F:6,7-dimethyl-8-ribityllumazine synthase activity"/>
    <property type="evidence" value="ECO:0007669"/>
    <property type="project" value="UniProtKB-UniRule"/>
</dbReference>
<dbReference type="InterPro" id="IPR002180">
    <property type="entry name" value="LS/RS"/>
</dbReference>
<keyword evidence="4 7" id="KW-0686">Riboflavin biosynthesis</keyword>
<dbReference type="UniPathway" id="UPA00275">
    <property type="reaction ID" value="UER00404"/>
</dbReference>
<dbReference type="GO" id="GO:0005829">
    <property type="term" value="C:cytosol"/>
    <property type="evidence" value="ECO:0007669"/>
    <property type="project" value="TreeGrafter"/>
</dbReference>
<evidence type="ECO:0000256" key="7">
    <source>
        <dbReference type="HAMAP-Rule" id="MF_00178"/>
    </source>
</evidence>
<dbReference type="PANTHER" id="PTHR21058">
    <property type="entry name" value="6,7-DIMETHYL-8-RIBITYLLUMAZINE SYNTHASE DMRL SYNTHASE LUMAZINE SYNTHASE"/>
    <property type="match status" value="1"/>
</dbReference>
<feature type="binding site" evidence="7">
    <location>
        <position position="128"/>
    </location>
    <ligand>
        <name>(2S)-2-hydroxy-3-oxobutyl phosphate</name>
        <dbReference type="ChEBI" id="CHEBI:58830"/>
    </ligand>
</feature>
<dbReference type="InterPro" id="IPR036467">
    <property type="entry name" value="LS/RS_sf"/>
</dbReference>
<protein>
    <recommendedName>
        <fullName evidence="3 7">6,7-dimethyl-8-ribityllumazine synthase</fullName>
        <shortName evidence="7">DMRL synthase</shortName>
        <shortName evidence="7">LS</shortName>
        <shortName evidence="7">Lumazine synthase</shortName>
        <ecNumber evidence="3 7">2.5.1.78</ecNumber>
    </recommendedName>
</protein>
<sequence>MSANGAPTITDIDGRGLRVVVIAAQWHTRIMDALVDGATRALTAAGVEDVTLIRVPGTFELSVAASRLAASRPDAIVCLGVVVRGGTPHFEYVCESVTVGLTQVSVATGIPVGFGVLTVDNEQQAIDRAGLPGSSEDKGAEAAQAAVYTALALSSFE</sequence>
<dbReference type="NCBIfam" id="TIGR00114">
    <property type="entry name" value="lumazine-synth"/>
    <property type="match status" value="1"/>
</dbReference>
<feature type="binding site" evidence="7">
    <location>
        <position position="114"/>
    </location>
    <ligand>
        <name>5-amino-6-(D-ribitylamino)uracil</name>
        <dbReference type="ChEBI" id="CHEBI:15934"/>
    </ligand>
</feature>
<evidence type="ECO:0000256" key="6">
    <source>
        <dbReference type="ARBA" id="ARBA00048785"/>
    </source>
</evidence>
<comment type="similarity">
    <text evidence="2 7">Belongs to the DMRL synthase family.</text>
</comment>
<evidence type="ECO:0000256" key="3">
    <source>
        <dbReference type="ARBA" id="ARBA00012664"/>
    </source>
</evidence>
<keyword evidence="9" id="KW-1185">Reference proteome</keyword>
<dbReference type="RefSeq" id="WP_142111039.1">
    <property type="nucleotide sequence ID" value="NZ_BAAATB010000003.1"/>
</dbReference>
<name>A0A542SM17_9MICO</name>
<comment type="catalytic activity">
    <reaction evidence="6 7">
        <text>(2S)-2-hydroxy-3-oxobutyl phosphate + 5-amino-6-(D-ribitylamino)uracil = 6,7-dimethyl-8-(1-D-ribityl)lumazine + phosphate + 2 H2O + H(+)</text>
        <dbReference type="Rhea" id="RHEA:26152"/>
        <dbReference type="ChEBI" id="CHEBI:15377"/>
        <dbReference type="ChEBI" id="CHEBI:15378"/>
        <dbReference type="ChEBI" id="CHEBI:15934"/>
        <dbReference type="ChEBI" id="CHEBI:43474"/>
        <dbReference type="ChEBI" id="CHEBI:58201"/>
        <dbReference type="ChEBI" id="CHEBI:58830"/>
        <dbReference type="EC" id="2.5.1.78"/>
    </reaction>
</comment>
<dbReference type="OrthoDB" id="9809709at2"/>
<evidence type="ECO:0000256" key="2">
    <source>
        <dbReference type="ARBA" id="ARBA00007424"/>
    </source>
</evidence>
<reference evidence="8 9" key="1">
    <citation type="submission" date="2019-06" db="EMBL/GenBank/DDBJ databases">
        <title>Sequencing the genomes of 1000 actinobacteria strains.</title>
        <authorList>
            <person name="Klenk H.-P."/>
        </authorList>
    </citation>
    <scope>NUCLEOTIDE SEQUENCE [LARGE SCALE GENOMIC DNA]</scope>
    <source>
        <strain evidence="8 9">DSM 10596</strain>
    </source>
</reference>
<feature type="binding site" evidence="7">
    <location>
        <begin position="58"/>
        <end position="60"/>
    </location>
    <ligand>
        <name>5-amino-6-(D-ribitylamino)uracil</name>
        <dbReference type="ChEBI" id="CHEBI:15934"/>
    </ligand>
</feature>
<dbReference type="EMBL" id="VFNV01000001">
    <property type="protein sequence ID" value="TQK75662.1"/>
    <property type="molecule type" value="Genomic_DNA"/>
</dbReference>
<dbReference type="CDD" id="cd09209">
    <property type="entry name" value="Lumazine_synthase-I"/>
    <property type="match status" value="1"/>
</dbReference>
<feature type="binding site" evidence="7">
    <location>
        <position position="26"/>
    </location>
    <ligand>
        <name>5-amino-6-(D-ribitylamino)uracil</name>
        <dbReference type="ChEBI" id="CHEBI:15934"/>
    </ligand>
</feature>
<dbReference type="GO" id="GO:0009231">
    <property type="term" value="P:riboflavin biosynthetic process"/>
    <property type="evidence" value="ECO:0007669"/>
    <property type="project" value="UniProtKB-UniRule"/>
</dbReference>
<comment type="pathway">
    <text evidence="1 7">Cofactor biosynthesis; riboflavin biosynthesis; riboflavin from 2-hydroxy-3-oxobutyl phosphate and 5-amino-6-(D-ribitylamino)uracil: step 1/2.</text>
</comment>
<accession>A0A542SM17</accession>
<evidence type="ECO:0000256" key="5">
    <source>
        <dbReference type="ARBA" id="ARBA00022679"/>
    </source>
</evidence>
<dbReference type="EC" id="2.5.1.78" evidence="3 7"/>
<dbReference type="Pfam" id="PF00885">
    <property type="entry name" value="DMRL_synthase"/>
    <property type="match status" value="1"/>
</dbReference>